<feature type="compositionally biased region" description="Basic and acidic residues" evidence="1">
    <location>
        <begin position="131"/>
        <end position="153"/>
    </location>
</feature>
<feature type="region of interest" description="Disordered" evidence="1">
    <location>
        <begin position="418"/>
        <end position="563"/>
    </location>
</feature>
<feature type="compositionally biased region" description="Basic and acidic residues" evidence="1">
    <location>
        <begin position="1"/>
        <end position="17"/>
    </location>
</feature>
<feature type="compositionally biased region" description="Acidic residues" evidence="1">
    <location>
        <begin position="926"/>
        <end position="943"/>
    </location>
</feature>
<reference evidence="2 3" key="1">
    <citation type="submission" date="2023-03" db="EMBL/GenBank/DDBJ databases">
        <title>Genome insight into feeding habits of ladybird beetles.</title>
        <authorList>
            <person name="Li H.-S."/>
            <person name="Huang Y.-H."/>
            <person name="Pang H."/>
        </authorList>
    </citation>
    <scope>NUCLEOTIDE SEQUENCE [LARGE SCALE GENOMIC DNA]</scope>
    <source>
        <strain evidence="2">SYSU_2023b</strain>
        <tissue evidence="2">Whole body</tissue>
    </source>
</reference>
<organism evidence="2 3">
    <name type="scientific">Henosepilachna vigintioctopunctata</name>
    <dbReference type="NCBI Taxonomy" id="420089"/>
    <lineage>
        <taxon>Eukaryota</taxon>
        <taxon>Metazoa</taxon>
        <taxon>Ecdysozoa</taxon>
        <taxon>Arthropoda</taxon>
        <taxon>Hexapoda</taxon>
        <taxon>Insecta</taxon>
        <taxon>Pterygota</taxon>
        <taxon>Neoptera</taxon>
        <taxon>Endopterygota</taxon>
        <taxon>Coleoptera</taxon>
        <taxon>Polyphaga</taxon>
        <taxon>Cucujiformia</taxon>
        <taxon>Coccinelloidea</taxon>
        <taxon>Coccinellidae</taxon>
        <taxon>Epilachninae</taxon>
        <taxon>Epilachnini</taxon>
        <taxon>Henosepilachna</taxon>
    </lineage>
</organism>
<feature type="compositionally biased region" description="Polar residues" evidence="1">
    <location>
        <begin position="1132"/>
        <end position="1146"/>
    </location>
</feature>
<accession>A0AAW1VBD8</accession>
<feature type="compositionally biased region" description="Basic and acidic residues" evidence="1">
    <location>
        <begin position="1053"/>
        <end position="1074"/>
    </location>
</feature>
<gene>
    <name evidence="2" type="ORF">WA026_010513</name>
</gene>
<feature type="compositionally biased region" description="Basic and acidic residues" evidence="1">
    <location>
        <begin position="600"/>
        <end position="610"/>
    </location>
</feature>
<feature type="region of interest" description="Disordered" evidence="1">
    <location>
        <begin position="663"/>
        <end position="781"/>
    </location>
</feature>
<evidence type="ECO:0000256" key="1">
    <source>
        <dbReference type="SAM" id="MobiDB-lite"/>
    </source>
</evidence>
<feature type="compositionally biased region" description="Polar residues" evidence="1">
    <location>
        <begin position="253"/>
        <end position="265"/>
    </location>
</feature>
<dbReference type="Proteomes" id="UP001431783">
    <property type="component" value="Unassembled WGS sequence"/>
</dbReference>
<comment type="caution">
    <text evidence="2">The sequence shown here is derived from an EMBL/GenBank/DDBJ whole genome shotgun (WGS) entry which is preliminary data.</text>
</comment>
<evidence type="ECO:0000313" key="2">
    <source>
        <dbReference type="EMBL" id="KAK9890424.1"/>
    </source>
</evidence>
<feature type="compositionally biased region" description="Basic and acidic residues" evidence="1">
    <location>
        <begin position="967"/>
        <end position="998"/>
    </location>
</feature>
<feature type="compositionally biased region" description="Acidic residues" evidence="1">
    <location>
        <begin position="520"/>
        <end position="549"/>
    </location>
</feature>
<evidence type="ECO:0000313" key="3">
    <source>
        <dbReference type="Proteomes" id="UP001431783"/>
    </source>
</evidence>
<feature type="region of interest" description="Disordered" evidence="1">
    <location>
        <begin position="40"/>
        <end position="156"/>
    </location>
</feature>
<feature type="region of interest" description="Disordered" evidence="1">
    <location>
        <begin position="824"/>
        <end position="1162"/>
    </location>
</feature>
<proteinExistence type="predicted"/>
<dbReference type="EMBL" id="JARQZJ010000125">
    <property type="protein sequence ID" value="KAK9890424.1"/>
    <property type="molecule type" value="Genomic_DNA"/>
</dbReference>
<name>A0AAW1VBD8_9CUCU</name>
<feature type="region of interest" description="Disordered" evidence="1">
    <location>
        <begin position="371"/>
        <end position="391"/>
    </location>
</feature>
<protein>
    <submittedName>
        <fullName evidence="2">Uncharacterized protein</fullName>
    </submittedName>
</protein>
<feature type="compositionally biased region" description="Polar residues" evidence="1">
    <location>
        <begin position="445"/>
        <end position="505"/>
    </location>
</feature>
<feature type="region of interest" description="Disordered" evidence="1">
    <location>
        <begin position="1"/>
        <end position="24"/>
    </location>
</feature>
<feature type="compositionally biased region" description="Polar residues" evidence="1">
    <location>
        <begin position="910"/>
        <end position="919"/>
    </location>
</feature>
<feature type="compositionally biased region" description="Acidic residues" evidence="1">
    <location>
        <begin position="666"/>
        <end position="678"/>
    </location>
</feature>
<feature type="compositionally biased region" description="Basic and acidic residues" evidence="1">
    <location>
        <begin position="271"/>
        <end position="298"/>
    </location>
</feature>
<feature type="compositionally biased region" description="Basic and acidic residues" evidence="1">
    <location>
        <begin position="746"/>
        <end position="756"/>
    </location>
</feature>
<feature type="compositionally biased region" description="Polar residues" evidence="1">
    <location>
        <begin position="1111"/>
        <end position="1122"/>
    </location>
</feature>
<feature type="compositionally biased region" description="Polar residues" evidence="1">
    <location>
        <begin position="1040"/>
        <end position="1049"/>
    </location>
</feature>
<feature type="compositionally biased region" description="Low complexity" evidence="1">
    <location>
        <begin position="109"/>
        <end position="120"/>
    </location>
</feature>
<keyword evidence="3" id="KW-1185">Reference proteome</keyword>
<feature type="region of interest" description="Disordered" evidence="1">
    <location>
        <begin position="593"/>
        <end position="641"/>
    </location>
</feature>
<feature type="region of interest" description="Disordered" evidence="1">
    <location>
        <begin position="253"/>
        <end position="301"/>
    </location>
</feature>
<feature type="compositionally biased region" description="Acidic residues" evidence="1">
    <location>
        <begin position="900"/>
        <end position="909"/>
    </location>
</feature>
<feature type="compositionally biased region" description="Basic and acidic residues" evidence="1">
    <location>
        <begin position="764"/>
        <end position="776"/>
    </location>
</feature>
<feature type="compositionally biased region" description="Basic and acidic residues" evidence="1">
    <location>
        <begin position="1007"/>
        <end position="1039"/>
    </location>
</feature>
<sequence length="1389" mass="157658">MDKGNSRREFFKRHPDHAEDDIPLPESIYDNEINMNVENDKQLKLQRRGSFSNIGHKKATRSGKEIESGMQRKNSGQLVMQKRGSLPHIGRRGNSEERSKRRNHHYQESETSSGGESITELYLGKMNAGELRSKFTPQDERDDIPPLKLRDNSDYLEPSSFDRSSEYCSLRNAKALTNLKIRAQDVAARRNRSSVGLCPKFEEIRKISHRDCETTAKLQSINMKNMIFFPSQSLTRLTVEEIYAPKMRKTTFRRSISNLTPSRRGSFSREPPIDKQDNEKSSRTSLIEKDTLPGKDSEENMNVPKLIPTIIAKNISTAKFGRVRRQLPTVGPKPFVAAGCGKGIPELSSLPRPRIGRSPIRVAFPKIGDGAESAETAPEQQESDNEDRKRGEVIDLNDFHTFDEDLKPAFPCTTINIPAPDHLPHNGAPNVGIRNKRSVSEQRTKPNVNQNRIVRGKSVTNLVQSKQPQRAVNQPRANQPSNYNARCRNGNQGRTENLQTKSNAVRNPREMRKMQQDQSASEDEEENQPICDEMTEQAESDDDNCEEVTDERGPPSHSTENSALTNLLSPRTFISKVMIMLLDSRARRLENLESVSSTNENEKTADREVISDDPSTFPEHPTIEDYYNAVKGPSTDPTEKPTVKDAENILRLMIAQRRVKVISDPDYNDEESADEDIPEAQSEGNKQTKETRKNKKFKLAFAMPNYRTNAVPDPEETSETVEEKQPIKAAPKITKKPRPVWGDLPEVLKKRNDALRPKPATTESKVKLPAEKDLPKRFKTNPRYAHVQCKVPRLRAPTMNEMETELKQNYEEIEKLKKTIEIISSEENSNNREDSTEDLTNIEHDEEDDVVNVAQESTESPEIPVETSPVSEPITEIKAHGSPNGDDSDSDSSSIHTELSYDDDFDEEVSNSISCSWSESKIIDDNNIEETQFESTENEDQQDTEQSQSSRKSTKLIKTPSSQEYAVNREHRSKTPDSSDFSESKSERRPSSRKDTSKHQIMNNNIKAEHEPGVRSVEKTSSKNDMRRRDDSNSRDERSLASSQRTRSSVGDLMKDDRSLTKDKCKIMDSKSIRGDSIASSYKTAEEEPSTLSDEYCDALKTTSESTSESDVTLTPENVNQIKSRKDKKSGNKPNGNLESDPSPSSREPKGQTDNKMANNDCSVPIGVSHEGKLSNNYLSSYVDMFDDNLERTAVHIKYGSAIPCSCSRKAVEPCLKHVDINTLEFYGETVEIMGFYNAPEEDEREYCTAEDLIRQFCPNFYVQYVLENPHHPTETFYRKNTASRQNVIKSFKSVIDEENILLEYKELKINIGSRRNIHLNEDEGDFELAIEFLKEEYPGLYIQLIQANEFLQLALEKISVNDNRRALIKKSKMNVEQLAELNKKYGTI</sequence>